<organism evidence="2 3">
    <name type="scientific">Microbacterium terregens</name>
    <dbReference type="NCBI Taxonomy" id="69363"/>
    <lineage>
        <taxon>Bacteria</taxon>
        <taxon>Bacillati</taxon>
        <taxon>Actinomycetota</taxon>
        <taxon>Actinomycetes</taxon>
        <taxon>Micrococcales</taxon>
        <taxon>Microbacteriaceae</taxon>
        <taxon>Microbacterium</taxon>
    </lineage>
</organism>
<keyword evidence="1" id="KW-1133">Transmembrane helix</keyword>
<dbReference type="RefSeq" id="WP_344710901.1">
    <property type="nucleotide sequence ID" value="NZ_BAAAWH010000001.1"/>
</dbReference>
<feature type="transmembrane region" description="Helical" evidence="1">
    <location>
        <begin position="133"/>
        <end position="155"/>
    </location>
</feature>
<dbReference type="EMBL" id="JBHMBE010000001">
    <property type="protein sequence ID" value="MFB9644439.1"/>
    <property type="molecule type" value="Genomic_DNA"/>
</dbReference>
<feature type="transmembrane region" description="Helical" evidence="1">
    <location>
        <begin position="42"/>
        <end position="62"/>
    </location>
</feature>
<keyword evidence="3" id="KW-1185">Reference proteome</keyword>
<evidence type="ECO:0008006" key="4">
    <source>
        <dbReference type="Google" id="ProtNLM"/>
    </source>
</evidence>
<feature type="transmembrane region" description="Helical" evidence="1">
    <location>
        <begin position="6"/>
        <end position="30"/>
    </location>
</feature>
<keyword evidence="1" id="KW-0812">Transmembrane</keyword>
<protein>
    <recommendedName>
        <fullName evidence="4">Modulator of FtsH protease</fullName>
    </recommendedName>
</protein>
<proteinExistence type="predicted"/>
<dbReference type="Proteomes" id="UP001589611">
    <property type="component" value="Unassembled WGS sequence"/>
</dbReference>
<evidence type="ECO:0000313" key="2">
    <source>
        <dbReference type="EMBL" id="MFB9644439.1"/>
    </source>
</evidence>
<feature type="transmembrane region" description="Helical" evidence="1">
    <location>
        <begin position="68"/>
        <end position="88"/>
    </location>
</feature>
<sequence>MAGWTDFAVITGGASAALVGLLFVAVSVRAEHIAQSKVLRARLAQILTIFVGVLAASIAIALPNPAGWILGVELIAVSLLMAASLIVLGSRAERAATVAPLERILEKLNPNITTAALILLGGTGLLLGFTAGLFLVAIAALVAFIGGVIGAWLVLVRPAG</sequence>
<comment type="caution">
    <text evidence="2">The sequence shown here is derived from an EMBL/GenBank/DDBJ whole genome shotgun (WGS) entry which is preliminary data.</text>
</comment>
<keyword evidence="1" id="KW-0472">Membrane</keyword>
<accession>A0ABV5SZC8</accession>
<gene>
    <name evidence="2" type="ORF">ACFFPJ_01355</name>
</gene>
<name>A0ABV5SZC8_9MICO</name>
<evidence type="ECO:0000313" key="3">
    <source>
        <dbReference type="Proteomes" id="UP001589611"/>
    </source>
</evidence>
<feature type="transmembrane region" description="Helical" evidence="1">
    <location>
        <begin position="108"/>
        <end position="127"/>
    </location>
</feature>
<reference evidence="2 3" key="1">
    <citation type="submission" date="2024-09" db="EMBL/GenBank/DDBJ databases">
        <authorList>
            <person name="Sun Q."/>
            <person name="Mori K."/>
        </authorList>
    </citation>
    <scope>NUCLEOTIDE SEQUENCE [LARGE SCALE GENOMIC DNA]</scope>
    <source>
        <strain evidence="2 3">JCM 1342</strain>
    </source>
</reference>
<evidence type="ECO:0000256" key="1">
    <source>
        <dbReference type="SAM" id="Phobius"/>
    </source>
</evidence>